<dbReference type="RefSeq" id="WP_165113197.1">
    <property type="nucleotide sequence ID" value="NZ_JAAKZG010000001.1"/>
</dbReference>
<keyword evidence="6 8" id="KW-1133">Transmembrane helix</keyword>
<protein>
    <recommendedName>
        <fullName evidence="8">Bcr/CflA family efflux transporter</fullName>
    </recommendedName>
</protein>
<dbReference type="InterPro" id="IPR036259">
    <property type="entry name" value="MFS_trans_sf"/>
</dbReference>
<reference evidence="10 11" key="1">
    <citation type="submission" date="2020-02" db="EMBL/GenBank/DDBJ databases">
        <title>Genome sequence of the type strain CGMCC 1.15528 of Mesorhizobium zhangyense.</title>
        <authorList>
            <person name="Gao J."/>
            <person name="Sun J."/>
        </authorList>
    </citation>
    <scope>NUCLEOTIDE SEQUENCE [LARGE SCALE GENOMIC DNA]</scope>
    <source>
        <strain evidence="10 11">CGMCC 1.15528</strain>
    </source>
</reference>
<dbReference type="GO" id="GO:0042910">
    <property type="term" value="F:xenobiotic transmembrane transporter activity"/>
    <property type="evidence" value="ECO:0007669"/>
    <property type="project" value="InterPro"/>
</dbReference>
<keyword evidence="5 8" id="KW-0812">Transmembrane</keyword>
<organism evidence="10 11">
    <name type="scientific">Mesorhizobium zhangyense</name>
    <dbReference type="NCBI Taxonomy" id="1776730"/>
    <lineage>
        <taxon>Bacteria</taxon>
        <taxon>Pseudomonadati</taxon>
        <taxon>Pseudomonadota</taxon>
        <taxon>Alphaproteobacteria</taxon>
        <taxon>Hyphomicrobiales</taxon>
        <taxon>Phyllobacteriaceae</taxon>
        <taxon>Mesorhizobium</taxon>
    </lineage>
</organism>
<dbReference type="PANTHER" id="PTHR43124">
    <property type="entry name" value="PURINE EFFLUX PUMP PBUE"/>
    <property type="match status" value="1"/>
</dbReference>
<dbReference type="Proteomes" id="UP000481252">
    <property type="component" value="Unassembled WGS sequence"/>
</dbReference>
<comment type="caution">
    <text evidence="10">The sequence shown here is derived from an EMBL/GenBank/DDBJ whole genome shotgun (WGS) entry which is preliminary data.</text>
</comment>
<feature type="transmembrane region" description="Helical" evidence="8">
    <location>
        <begin position="249"/>
        <end position="267"/>
    </location>
</feature>
<evidence type="ECO:0000256" key="7">
    <source>
        <dbReference type="ARBA" id="ARBA00023136"/>
    </source>
</evidence>
<dbReference type="Pfam" id="PF07690">
    <property type="entry name" value="MFS_1"/>
    <property type="match status" value="2"/>
</dbReference>
<evidence type="ECO:0000313" key="10">
    <source>
        <dbReference type="EMBL" id="NGN39549.1"/>
    </source>
</evidence>
<proteinExistence type="inferred from homology"/>
<dbReference type="GO" id="GO:0005886">
    <property type="term" value="C:plasma membrane"/>
    <property type="evidence" value="ECO:0007669"/>
    <property type="project" value="UniProtKB-SubCell"/>
</dbReference>
<sequence length="402" mass="42496">MAAGFLNKATPPHVFTLVTAAAASTLSMNVFLPSLPGMARHFDAEYAVVQLAVSLYLAATAILQLFIGPASDRFGRRPVMLFCFALFILGTVAALYAPTIELLLACRLLQASSAAGMVLSRAIVRDTVEAAEAASKIGYITMGTSLVPMIGPIIGGFLDEFYGWHATFLLMLAAGLFAFAIVWLDLGETNRQKSSSFAAQFRTYPEVVGSRRFWGYTLTAASTSGVFFAFLGGGPYISSEILHLTPSQYGLYFAIVSIGYMLGNFMSGRFSRTVGINRMMLYGNVVTVLGMMLSIALFWSGYNHPLSLFGPVFFVGVGNGVTLPNANAGIVSVSSHLAGSASGLGGALQIGGGAVLAVVAGALLTPETGPYPLLWVMLLSALAGALFTLYVMWVSRHPGKEA</sequence>
<evidence type="ECO:0000256" key="5">
    <source>
        <dbReference type="ARBA" id="ARBA00022692"/>
    </source>
</evidence>
<feature type="transmembrane region" description="Helical" evidence="8">
    <location>
        <begin position="279"/>
        <end position="302"/>
    </location>
</feature>
<evidence type="ECO:0000259" key="9">
    <source>
        <dbReference type="PROSITE" id="PS50850"/>
    </source>
</evidence>
<comment type="caution">
    <text evidence="8">Lacks conserved residue(s) required for the propagation of feature annotation.</text>
</comment>
<dbReference type="Gene3D" id="1.20.1720.10">
    <property type="entry name" value="Multidrug resistance protein D"/>
    <property type="match status" value="1"/>
</dbReference>
<dbReference type="InterPro" id="IPR050189">
    <property type="entry name" value="MFS_Efflux_Transporters"/>
</dbReference>
<dbReference type="SUPFAM" id="SSF103473">
    <property type="entry name" value="MFS general substrate transporter"/>
    <property type="match status" value="1"/>
</dbReference>
<evidence type="ECO:0000256" key="2">
    <source>
        <dbReference type="ARBA" id="ARBA00006236"/>
    </source>
</evidence>
<gene>
    <name evidence="10" type="ORF">G6N74_00570</name>
</gene>
<keyword evidence="7 8" id="KW-0472">Membrane</keyword>
<evidence type="ECO:0000256" key="6">
    <source>
        <dbReference type="ARBA" id="ARBA00022989"/>
    </source>
</evidence>
<feature type="transmembrane region" description="Helical" evidence="8">
    <location>
        <begin position="343"/>
        <end position="365"/>
    </location>
</feature>
<dbReference type="PANTHER" id="PTHR43124:SF3">
    <property type="entry name" value="CHLORAMPHENICOL EFFLUX PUMP RV0191"/>
    <property type="match status" value="1"/>
</dbReference>
<dbReference type="InterPro" id="IPR020846">
    <property type="entry name" value="MFS_dom"/>
</dbReference>
<evidence type="ECO:0000256" key="1">
    <source>
        <dbReference type="ARBA" id="ARBA00004651"/>
    </source>
</evidence>
<keyword evidence="3 8" id="KW-0813">Transport</keyword>
<feature type="transmembrane region" description="Helical" evidence="8">
    <location>
        <begin position="164"/>
        <end position="184"/>
    </location>
</feature>
<feature type="transmembrane region" description="Helical" evidence="8">
    <location>
        <begin position="12"/>
        <end position="35"/>
    </location>
</feature>
<feature type="transmembrane region" description="Helical" evidence="8">
    <location>
        <begin position="47"/>
        <end position="67"/>
    </location>
</feature>
<evidence type="ECO:0000256" key="4">
    <source>
        <dbReference type="ARBA" id="ARBA00022475"/>
    </source>
</evidence>
<dbReference type="AlphaFoldDB" id="A0A7C9V8X4"/>
<dbReference type="InterPro" id="IPR011701">
    <property type="entry name" value="MFS"/>
</dbReference>
<feature type="transmembrane region" description="Helical" evidence="8">
    <location>
        <begin position="136"/>
        <end position="158"/>
    </location>
</feature>
<feature type="domain" description="Major facilitator superfamily (MFS) profile" evidence="9">
    <location>
        <begin position="13"/>
        <end position="396"/>
    </location>
</feature>
<dbReference type="EMBL" id="JAAKZG010000001">
    <property type="protein sequence ID" value="NGN39549.1"/>
    <property type="molecule type" value="Genomic_DNA"/>
</dbReference>
<dbReference type="InterPro" id="IPR004812">
    <property type="entry name" value="Efflux_drug-R_Bcr/CmlA"/>
</dbReference>
<keyword evidence="11" id="KW-1185">Reference proteome</keyword>
<feature type="transmembrane region" description="Helical" evidence="8">
    <location>
        <begin position="371"/>
        <end position="393"/>
    </location>
</feature>
<dbReference type="NCBIfam" id="TIGR00710">
    <property type="entry name" value="efflux_Bcr_CflA"/>
    <property type="match status" value="1"/>
</dbReference>
<feature type="transmembrane region" description="Helical" evidence="8">
    <location>
        <begin position="79"/>
        <end position="96"/>
    </location>
</feature>
<feature type="transmembrane region" description="Helical" evidence="8">
    <location>
        <begin position="213"/>
        <end position="237"/>
    </location>
</feature>
<dbReference type="PROSITE" id="PS50850">
    <property type="entry name" value="MFS"/>
    <property type="match status" value="1"/>
</dbReference>
<feature type="transmembrane region" description="Helical" evidence="8">
    <location>
        <begin position="308"/>
        <end position="331"/>
    </location>
</feature>
<accession>A0A7C9V8X4</accession>
<dbReference type="CDD" id="cd17320">
    <property type="entry name" value="MFS_MdfA_MDR_like"/>
    <property type="match status" value="1"/>
</dbReference>
<keyword evidence="8" id="KW-0997">Cell inner membrane</keyword>
<comment type="similarity">
    <text evidence="2 8">Belongs to the major facilitator superfamily. Bcr/CmlA family.</text>
</comment>
<evidence type="ECO:0000256" key="3">
    <source>
        <dbReference type="ARBA" id="ARBA00022448"/>
    </source>
</evidence>
<evidence type="ECO:0000256" key="8">
    <source>
        <dbReference type="RuleBase" id="RU365088"/>
    </source>
</evidence>
<dbReference type="GO" id="GO:1990961">
    <property type="term" value="P:xenobiotic detoxification by transmembrane export across the plasma membrane"/>
    <property type="evidence" value="ECO:0007669"/>
    <property type="project" value="InterPro"/>
</dbReference>
<comment type="subcellular location">
    <subcellularLocation>
        <location evidence="8">Cell inner membrane</location>
        <topology evidence="8">Multi-pass membrane protein</topology>
    </subcellularLocation>
    <subcellularLocation>
        <location evidence="1">Cell membrane</location>
        <topology evidence="1">Multi-pass membrane protein</topology>
    </subcellularLocation>
</comment>
<keyword evidence="4" id="KW-1003">Cell membrane</keyword>
<name>A0A7C9V8X4_9HYPH</name>
<evidence type="ECO:0000313" key="11">
    <source>
        <dbReference type="Proteomes" id="UP000481252"/>
    </source>
</evidence>